<name>A0AA35GL36_9BURK</name>
<accession>A0AA35GL36</accession>
<organism evidence="2 3">
    <name type="scientific">Comamonas aquatica</name>
    <dbReference type="NCBI Taxonomy" id="225991"/>
    <lineage>
        <taxon>Bacteria</taxon>
        <taxon>Pseudomonadati</taxon>
        <taxon>Pseudomonadota</taxon>
        <taxon>Betaproteobacteria</taxon>
        <taxon>Burkholderiales</taxon>
        <taxon>Comamonadaceae</taxon>
        <taxon>Comamonas</taxon>
    </lineage>
</organism>
<evidence type="ECO:0000313" key="2">
    <source>
        <dbReference type="EMBL" id="CAB5696653.1"/>
    </source>
</evidence>
<feature type="compositionally biased region" description="Basic and acidic residues" evidence="1">
    <location>
        <begin position="64"/>
        <end position="79"/>
    </location>
</feature>
<evidence type="ECO:0000313" key="3">
    <source>
        <dbReference type="Proteomes" id="UP000834458"/>
    </source>
</evidence>
<reference evidence="2" key="1">
    <citation type="submission" date="2020-05" db="EMBL/GenBank/DDBJ databases">
        <authorList>
            <person name="Delgado-Blas J."/>
        </authorList>
    </citation>
    <scope>NUCLEOTIDE SEQUENCE</scope>
    <source>
        <strain evidence="2">BB1454</strain>
    </source>
</reference>
<sequence>MTDTPFMRNQRNRDQWLSIAKFLQEQKPLPKFKRKPSPAQQARALVATIVAKGSQMARHAAGQAERRTAEGRDIGEPNP</sequence>
<proteinExistence type="predicted"/>
<feature type="region of interest" description="Disordered" evidence="1">
    <location>
        <begin position="54"/>
        <end position="79"/>
    </location>
</feature>
<evidence type="ECO:0000256" key="1">
    <source>
        <dbReference type="SAM" id="MobiDB-lite"/>
    </source>
</evidence>
<comment type="caution">
    <text evidence="2">The sequence shown here is derived from an EMBL/GenBank/DDBJ whole genome shotgun (WGS) entry which is preliminary data.</text>
</comment>
<dbReference type="Proteomes" id="UP000834458">
    <property type="component" value="Unassembled WGS sequence"/>
</dbReference>
<dbReference type="AlphaFoldDB" id="A0AA35GL36"/>
<protein>
    <submittedName>
        <fullName evidence="2">Uncharacterized protein</fullName>
    </submittedName>
</protein>
<gene>
    <name evidence="2" type="ORF">GHA_02413</name>
</gene>
<dbReference type="EMBL" id="CAHPSC010000034">
    <property type="protein sequence ID" value="CAB5696653.1"/>
    <property type="molecule type" value="Genomic_DNA"/>
</dbReference>
<dbReference type="RefSeq" id="WP_234686229.1">
    <property type="nucleotide sequence ID" value="NZ_CAHPSC010000034.1"/>
</dbReference>